<keyword evidence="2" id="KW-0472">Membrane</keyword>
<feature type="region of interest" description="Disordered" evidence="1">
    <location>
        <begin position="1"/>
        <end position="69"/>
    </location>
</feature>
<keyword evidence="4" id="KW-1185">Reference proteome</keyword>
<dbReference type="EMBL" id="JADGKB010000068">
    <property type="protein sequence ID" value="KAJ3255334.1"/>
    <property type="molecule type" value="Genomic_DNA"/>
</dbReference>
<evidence type="ECO:0000256" key="2">
    <source>
        <dbReference type="SAM" id="Phobius"/>
    </source>
</evidence>
<comment type="caution">
    <text evidence="3">The sequence shown here is derived from an EMBL/GenBank/DDBJ whole genome shotgun (WGS) entry which is preliminary data.</text>
</comment>
<feature type="region of interest" description="Disordered" evidence="1">
    <location>
        <begin position="81"/>
        <end position="123"/>
    </location>
</feature>
<sequence length="877" mass="95920">MDEGKPEDITDQNSNSNLPEINKSQMLKKKLDPIGGAVEQLRKKGVNFSPLEETGEGTSEVPPESSRDDWVRVDQHIMDIGENIPLGKTQNMSKEESIGTSPHIGNEPNSLNKPTSNNPITMNRKMSYQDFSSLAKTPNTRMVHGGSFSQRQSNFADVAPVARLSIGTKPSQDQVKHDPPSSSPSPISPLDRKHSIRSGRGGNSQEFAQRSISKSKKPPPAMGFDPNRRISIADNPAALRTYISKEAAQEVVDEHTGQLKGIVKSAFIDDGEQMQSLLDAGYASNPFGSRNFSQHSLVKGSVSNLNKSSHSLAQSRASSNGSPATARELQDKKLIQMAWIFISLLSNLLLLGLFIVLHSPGGLLITFSGESFRHSGLVILEFWMHLTYELTIFAMNDAASALIGYFITRKRGFSLAACGFVHTGHLQKLSFASKLGYRSPSRKFLSRISLFWLLQLVAALLPIFAAASLSYQDFRYLSGTLTCEIFDEEGYLYDRGYPKVQTAMGVGELIFGNSFGILRSEQEVNVTTFIISPQLIDAASLTTVIQGDGFVTTLSTSCICAANIDIETLESIGYDSATATAMYAAAPPQDFTKTGFISNVATPQNGGFNVTTILTGSTACAMTAENVRLYPICTTQIYDHKKATISMEFATDGSPASIAAVNAHILNVGDTANITWIYQSLVNILEGETSFYLLPQTYNGAVNPLMWWTTTNMIAVDPAILEPGIETMIGILLRSGVFRSFSSKGYSCPQSVINPDYLIIYISDFGYGMGIAFVIIELFILIMCIIAFIPWLRATKPLGPGIRIAHDRTYFTVMVNSAAVQAFGITPMLETDVMWNKFDFIVRVGESKKTKDDPEFGQILVDVPKFVSAFQNGKLYS</sequence>
<feature type="transmembrane region" description="Helical" evidence="2">
    <location>
        <begin position="337"/>
        <end position="357"/>
    </location>
</feature>
<proteinExistence type="predicted"/>
<feature type="compositionally biased region" description="Polar residues" evidence="1">
    <location>
        <begin position="203"/>
        <end position="212"/>
    </location>
</feature>
<protein>
    <submittedName>
        <fullName evidence="3">Uncharacterized protein</fullName>
    </submittedName>
</protein>
<feature type="region of interest" description="Disordered" evidence="1">
    <location>
        <begin position="168"/>
        <end position="230"/>
    </location>
</feature>
<evidence type="ECO:0000256" key="1">
    <source>
        <dbReference type="SAM" id="MobiDB-lite"/>
    </source>
</evidence>
<feature type="compositionally biased region" description="Polar residues" evidence="1">
    <location>
        <begin position="11"/>
        <end position="25"/>
    </location>
</feature>
<dbReference type="Proteomes" id="UP001210925">
    <property type="component" value="Unassembled WGS sequence"/>
</dbReference>
<keyword evidence="2" id="KW-1133">Transmembrane helix</keyword>
<reference evidence="3" key="1">
    <citation type="submission" date="2020-05" db="EMBL/GenBank/DDBJ databases">
        <title>Phylogenomic resolution of chytrid fungi.</title>
        <authorList>
            <person name="Stajich J.E."/>
            <person name="Amses K."/>
            <person name="Simmons R."/>
            <person name="Seto K."/>
            <person name="Myers J."/>
            <person name="Bonds A."/>
            <person name="Quandt C.A."/>
            <person name="Barry K."/>
            <person name="Liu P."/>
            <person name="Grigoriev I."/>
            <person name="Longcore J.E."/>
            <person name="James T.Y."/>
        </authorList>
    </citation>
    <scope>NUCLEOTIDE SEQUENCE</scope>
    <source>
        <strain evidence="3">PLAUS21</strain>
    </source>
</reference>
<feature type="transmembrane region" description="Helical" evidence="2">
    <location>
        <begin position="448"/>
        <end position="471"/>
    </location>
</feature>
<dbReference type="AlphaFoldDB" id="A0AAD5UDW2"/>
<evidence type="ECO:0000313" key="3">
    <source>
        <dbReference type="EMBL" id="KAJ3255334.1"/>
    </source>
</evidence>
<keyword evidence="2" id="KW-0812">Transmembrane</keyword>
<feature type="transmembrane region" description="Helical" evidence="2">
    <location>
        <begin position="765"/>
        <end position="789"/>
    </location>
</feature>
<name>A0AAD5UDW2_9FUNG</name>
<feature type="transmembrane region" description="Helical" evidence="2">
    <location>
        <begin position="810"/>
        <end position="829"/>
    </location>
</feature>
<organism evidence="3 4">
    <name type="scientific">Boothiomyces macroporosus</name>
    <dbReference type="NCBI Taxonomy" id="261099"/>
    <lineage>
        <taxon>Eukaryota</taxon>
        <taxon>Fungi</taxon>
        <taxon>Fungi incertae sedis</taxon>
        <taxon>Chytridiomycota</taxon>
        <taxon>Chytridiomycota incertae sedis</taxon>
        <taxon>Chytridiomycetes</taxon>
        <taxon>Rhizophydiales</taxon>
        <taxon>Terramycetaceae</taxon>
        <taxon>Boothiomyces</taxon>
    </lineage>
</organism>
<feature type="compositionally biased region" description="Polar residues" evidence="1">
    <location>
        <begin position="107"/>
        <end position="123"/>
    </location>
</feature>
<evidence type="ECO:0000313" key="4">
    <source>
        <dbReference type="Proteomes" id="UP001210925"/>
    </source>
</evidence>
<accession>A0AAD5UDW2</accession>
<gene>
    <name evidence="3" type="ORF">HK103_006357</name>
</gene>